<organism evidence="1">
    <name type="scientific">Arundo donax</name>
    <name type="common">Giant reed</name>
    <name type="synonym">Donax arundinaceus</name>
    <dbReference type="NCBI Taxonomy" id="35708"/>
    <lineage>
        <taxon>Eukaryota</taxon>
        <taxon>Viridiplantae</taxon>
        <taxon>Streptophyta</taxon>
        <taxon>Embryophyta</taxon>
        <taxon>Tracheophyta</taxon>
        <taxon>Spermatophyta</taxon>
        <taxon>Magnoliopsida</taxon>
        <taxon>Liliopsida</taxon>
        <taxon>Poales</taxon>
        <taxon>Poaceae</taxon>
        <taxon>PACMAD clade</taxon>
        <taxon>Arundinoideae</taxon>
        <taxon>Arundineae</taxon>
        <taxon>Arundo</taxon>
    </lineage>
</organism>
<evidence type="ECO:0000313" key="1">
    <source>
        <dbReference type="EMBL" id="JAD79903.1"/>
    </source>
</evidence>
<dbReference type="EMBL" id="GBRH01217992">
    <property type="protein sequence ID" value="JAD79903.1"/>
    <property type="molecule type" value="Transcribed_RNA"/>
</dbReference>
<dbReference type="AlphaFoldDB" id="A0A0A9UD85"/>
<accession>A0A0A9UD85</accession>
<sequence>MCTVPAGWTHRMTCPLSRLRVSIFQIVLDCLGVKVSLYIRIGILSIKGRREYKGRTLALHPLGSRHRPPWLPLPLSPSFLIPNLLQ</sequence>
<reference evidence="1" key="1">
    <citation type="submission" date="2014-09" db="EMBL/GenBank/DDBJ databases">
        <authorList>
            <person name="Magalhaes I.L.F."/>
            <person name="Oliveira U."/>
            <person name="Santos F.R."/>
            <person name="Vidigal T.H.D.A."/>
            <person name="Brescovit A.D."/>
            <person name="Santos A.J."/>
        </authorList>
    </citation>
    <scope>NUCLEOTIDE SEQUENCE</scope>
    <source>
        <tissue evidence="1">Shoot tissue taken approximately 20 cm above the soil surface</tissue>
    </source>
</reference>
<proteinExistence type="predicted"/>
<name>A0A0A9UD85_ARUDO</name>
<reference evidence="1" key="2">
    <citation type="journal article" date="2015" name="Data Brief">
        <title>Shoot transcriptome of the giant reed, Arundo donax.</title>
        <authorList>
            <person name="Barrero R.A."/>
            <person name="Guerrero F.D."/>
            <person name="Moolhuijzen P."/>
            <person name="Goolsby J.A."/>
            <person name="Tidwell J."/>
            <person name="Bellgard S.E."/>
            <person name="Bellgard M.I."/>
        </authorList>
    </citation>
    <scope>NUCLEOTIDE SEQUENCE</scope>
    <source>
        <tissue evidence="1">Shoot tissue taken approximately 20 cm above the soil surface</tissue>
    </source>
</reference>
<protein>
    <submittedName>
        <fullName evidence="1">Uncharacterized protein</fullName>
    </submittedName>
</protein>